<dbReference type="PROSITE" id="PS50157">
    <property type="entry name" value="ZINC_FINGER_C2H2_2"/>
    <property type="match status" value="2"/>
</dbReference>
<dbReference type="AlphaFoldDB" id="A0A4U0U7L3"/>
<dbReference type="OrthoDB" id="3941828at2759"/>
<dbReference type="InterPro" id="IPR036236">
    <property type="entry name" value="Znf_C2H2_sf"/>
</dbReference>
<gene>
    <name evidence="10" type="ORF">B0A50_02002</name>
</gene>
<dbReference type="InterPro" id="IPR050589">
    <property type="entry name" value="Ikaros_C2H2-ZF"/>
</dbReference>
<keyword evidence="4 8" id="KW-0863">Zinc-finger</keyword>
<evidence type="ECO:0000256" key="5">
    <source>
        <dbReference type="ARBA" id="ARBA00022833"/>
    </source>
</evidence>
<accession>A0A4U0U7L3</accession>
<evidence type="ECO:0000256" key="2">
    <source>
        <dbReference type="ARBA" id="ARBA00022723"/>
    </source>
</evidence>
<dbReference type="Gene3D" id="3.30.160.60">
    <property type="entry name" value="Classic Zinc Finger"/>
    <property type="match status" value="1"/>
</dbReference>
<dbReference type="PANTHER" id="PTHR24404:SF114">
    <property type="entry name" value="KLUMPFUSS, ISOFORM B-RELATED"/>
    <property type="match status" value="1"/>
</dbReference>
<evidence type="ECO:0000256" key="4">
    <source>
        <dbReference type="ARBA" id="ARBA00022771"/>
    </source>
</evidence>
<evidence type="ECO:0000256" key="6">
    <source>
        <dbReference type="ARBA" id="ARBA00023125"/>
    </source>
</evidence>
<sequence length="387" mass="43821">MSKAFAAELPYHFAPATRSSCSNQVRLPMEPSTKHATKTSDHSALCALNGGNSFERQGTSSAIVSSVAGSQSPQDLAHESELLKCQTCGKGCAEQKSLNTHIRTIHGIQTLQECQYCGRAFRRHDSLLRHEREQHTTPTSVRCRRCGSEVVAQGMRYHWATKLCQQEQQRQQMLRLEKYASIAKPRVSGSDVSVLPSIDPLLVIWKLCDALVPRTGWKWRREFGMKTRTMDTFVSPAPLIKRLESYDETIRVVQLAFSRHDRFHQKVERAANLYASIMLLTLMEGCVSGQRNIAFHVAELSRLREGPFAEVERLGLRLLDDFVQDEECLDFPRLGDDDLHTRIIGNDAPAYLLEENAPGVHAQIDPRFERVVIKVGRASWEQIVRVR</sequence>
<dbReference type="GO" id="GO:0008270">
    <property type="term" value="F:zinc ion binding"/>
    <property type="evidence" value="ECO:0007669"/>
    <property type="project" value="UniProtKB-KW"/>
</dbReference>
<keyword evidence="7" id="KW-0539">Nucleus</keyword>
<protein>
    <recommendedName>
        <fullName evidence="9">C2H2-type domain-containing protein</fullName>
    </recommendedName>
</protein>
<evidence type="ECO:0000313" key="10">
    <source>
        <dbReference type="EMBL" id="TKA31034.1"/>
    </source>
</evidence>
<proteinExistence type="predicted"/>
<dbReference type="GO" id="GO:0000978">
    <property type="term" value="F:RNA polymerase II cis-regulatory region sequence-specific DNA binding"/>
    <property type="evidence" value="ECO:0007669"/>
    <property type="project" value="TreeGrafter"/>
</dbReference>
<dbReference type="Pfam" id="PF00096">
    <property type="entry name" value="zf-C2H2"/>
    <property type="match status" value="2"/>
</dbReference>
<keyword evidence="2" id="KW-0479">Metal-binding</keyword>
<evidence type="ECO:0000256" key="8">
    <source>
        <dbReference type="PROSITE-ProRule" id="PRU00042"/>
    </source>
</evidence>
<keyword evidence="5" id="KW-0862">Zinc</keyword>
<evidence type="ECO:0000313" key="11">
    <source>
        <dbReference type="Proteomes" id="UP000308549"/>
    </source>
</evidence>
<evidence type="ECO:0000259" key="9">
    <source>
        <dbReference type="PROSITE" id="PS50157"/>
    </source>
</evidence>
<organism evidence="10 11">
    <name type="scientific">Salinomyces thailandicus</name>
    <dbReference type="NCBI Taxonomy" id="706561"/>
    <lineage>
        <taxon>Eukaryota</taxon>
        <taxon>Fungi</taxon>
        <taxon>Dikarya</taxon>
        <taxon>Ascomycota</taxon>
        <taxon>Pezizomycotina</taxon>
        <taxon>Dothideomycetes</taxon>
        <taxon>Dothideomycetidae</taxon>
        <taxon>Mycosphaerellales</taxon>
        <taxon>Teratosphaeriaceae</taxon>
        <taxon>Salinomyces</taxon>
    </lineage>
</organism>
<dbReference type="GO" id="GO:0003700">
    <property type="term" value="F:DNA-binding transcription factor activity"/>
    <property type="evidence" value="ECO:0007669"/>
    <property type="project" value="TreeGrafter"/>
</dbReference>
<evidence type="ECO:0000256" key="1">
    <source>
        <dbReference type="ARBA" id="ARBA00004123"/>
    </source>
</evidence>
<dbReference type="PANTHER" id="PTHR24404">
    <property type="entry name" value="ZINC FINGER PROTEIN"/>
    <property type="match status" value="1"/>
</dbReference>
<dbReference type="SMART" id="SM00355">
    <property type="entry name" value="ZnF_C2H2"/>
    <property type="match status" value="2"/>
</dbReference>
<name>A0A4U0U7L3_9PEZI</name>
<evidence type="ECO:0000256" key="7">
    <source>
        <dbReference type="ARBA" id="ARBA00023242"/>
    </source>
</evidence>
<feature type="domain" description="C2H2-type" evidence="9">
    <location>
        <begin position="83"/>
        <end position="106"/>
    </location>
</feature>
<evidence type="ECO:0000256" key="3">
    <source>
        <dbReference type="ARBA" id="ARBA00022737"/>
    </source>
</evidence>
<dbReference type="GO" id="GO:0006357">
    <property type="term" value="P:regulation of transcription by RNA polymerase II"/>
    <property type="evidence" value="ECO:0007669"/>
    <property type="project" value="TreeGrafter"/>
</dbReference>
<dbReference type="EMBL" id="NAJL01000009">
    <property type="protein sequence ID" value="TKA31034.1"/>
    <property type="molecule type" value="Genomic_DNA"/>
</dbReference>
<keyword evidence="6" id="KW-0238">DNA-binding</keyword>
<keyword evidence="3" id="KW-0677">Repeat</keyword>
<dbReference type="GO" id="GO:0005634">
    <property type="term" value="C:nucleus"/>
    <property type="evidence" value="ECO:0007669"/>
    <property type="project" value="UniProtKB-SubCell"/>
</dbReference>
<dbReference type="InterPro" id="IPR013087">
    <property type="entry name" value="Znf_C2H2_type"/>
</dbReference>
<comment type="caution">
    <text evidence="10">The sequence shown here is derived from an EMBL/GenBank/DDBJ whole genome shotgun (WGS) entry which is preliminary data.</text>
</comment>
<comment type="subcellular location">
    <subcellularLocation>
        <location evidence="1">Nucleus</location>
    </subcellularLocation>
</comment>
<dbReference type="SUPFAM" id="SSF57667">
    <property type="entry name" value="beta-beta-alpha zinc fingers"/>
    <property type="match status" value="1"/>
</dbReference>
<feature type="domain" description="C2H2-type" evidence="9">
    <location>
        <begin position="112"/>
        <end position="140"/>
    </location>
</feature>
<reference evidence="10 11" key="1">
    <citation type="submission" date="2017-03" db="EMBL/GenBank/DDBJ databases">
        <title>Genomes of endolithic fungi from Antarctica.</title>
        <authorList>
            <person name="Coleine C."/>
            <person name="Masonjones S."/>
            <person name="Stajich J.E."/>
        </authorList>
    </citation>
    <scope>NUCLEOTIDE SEQUENCE [LARGE SCALE GENOMIC DNA]</scope>
    <source>
        <strain evidence="10 11">CCFEE 6315</strain>
    </source>
</reference>
<keyword evidence="11" id="KW-1185">Reference proteome</keyword>
<dbReference type="PROSITE" id="PS00028">
    <property type="entry name" value="ZINC_FINGER_C2H2_1"/>
    <property type="match status" value="2"/>
</dbReference>
<dbReference type="Proteomes" id="UP000308549">
    <property type="component" value="Unassembled WGS sequence"/>
</dbReference>